<dbReference type="Gene3D" id="1.10.600.10">
    <property type="entry name" value="Farnesyl Diphosphate Synthase"/>
    <property type="match status" value="1"/>
</dbReference>
<dbReference type="AlphaFoldDB" id="A0A2Z2HP76"/>
<dbReference type="InterPro" id="IPR008949">
    <property type="entry name" value="Isoprenoid_synthase_dom_sf"/>
</dbReference>
<name>A0A2Z2HP76_9EURY</name>
<protein>
    <recommendedName>
        <fullName evidence="3">Terpene synthase</fullName>
    </recommendedName>
</protein>
<evidence type="ECO:0000313" key="1">
    <source>
        <dbReference type="EMBL" id="ARS88816.1"/>
    </source>
</evidence>
<reference evidence="2" key="1">
    <citation type="submission" date="2017-02" db="EMBL/GenBank/DDBJ databases">
        <title>Natronthermophilus aegyptiacus gen. nov.,sp. nov., an aerobic, extremely halophilic alkalithermophilic archaeon isolated from the athalassohaline Wadi An Natrun, Egypt.</title>
        <authorList>
            <person name="Zhao B."/>
        </authorList>
    </citation>
    <scope>NUCLEOTIDE SEQUENCE [LARGE SCALE GENOMIC DNA]</scope>
    <source>
        <strain evidence="2">JW/NM-HA 15</strain>
    </source>
</reference>
<evidence type="ECO:0008006" key="3">
    <source>
        <dbReference type="Google" id="ProtNLM"/>
    </source>
</evidence>
<evidence type="ECO:0000313" key="2">
    <source>
        <dbReference type="Proteomes" id="UP000250088"/>
    </source>
</evidence>
<sequence>MLPSVIVTAVSRHQQFDVDEGADLVEIVREESLPESIQPLLAEYETTVGDRDPYLWQWLAHLFPTFTLSCVDDGRRERTQEAKLLASLFVTTIDDLAERHGDEATFREATKIPFDHATADPNRAGVDADVIRYLESVWEAAEERLAESPRYEEFSDLLRFDLEQIVAAMTYAGLADDHLGIVSMDDLWRYDVHNMMICFYATVDLCNASAFDATELAGLRRVVAHAQRLARICNWLVTWERELEEGDPVSGVVVHALETGVVSFDQLRAVQADPTPETVEPVVDTIRDSHAETHFLERWHAEYDAAASHTDGVESVDLETYLEAFDPILDYHLESRGLL</sequence>
<dbReference type="EMBL" id="CP019893">
    <property type="protein sequence ID" value="ARS88816.1"/>
    <property type="molecule type" value="Genomic_DNA"/>
</dbReference>
<dbReference type="Proteomes" id="UP000250088">
    <property type="component" value="Chromosome"/>
</dbReference>
<keyword evidence="2" id="KW-1185">Reference proteome</keyword>
<proteinExistence type="predicted"/>
<dbReference type="SUPFAM" id="SSF48576">
    <property type="entry name" value="Terpenoid synthases"/>
    <property type="match status" value="1"/>
</dbReference>
<organism evidence="1 2">
    <name type="scientific">Natrarchaeobaculum aegyptiacum</name>
    <dbReference type="NCBI Taxonomy" id="745377"/>
    <lineage>
        <taxon>Archaea</taxon>
        <taxon>Methanobacteriati</taxon>
        <taxon>Methanobacteriota</taxon>
        <taxon>Stenosarchaea group</taxon>
        <taxon>Halobacteria</taxon>
        <taxon>Halobacteriales</taxon>
        <taxon>Natrialbaceae</taxon>
        <taxon>Natrarchaeobaculum</taxon>
    </lineage>
</organism>
<gene>
    <name evidence="1" type="ORF">B1756_02945</name>
</gene>
<dbReference type="KEGG" id="naj:B1756_02945"/>
<accession>A0A2Z2HP76</accession>